<dbReference type="PANTHER" id="PTHR13890:SF0">
    <property type="entry name" value="MAGNESIUM TRANSPORTER MRS2 HOMOLOG, MITOCHONDRIAL"/>
    <property type="match status" value="1"/>
</dbReference>
<evidence type="ECO:0000256" key="2">
    <source>
        <dbReference type="ARBA" id="ARBA00009765"/>
    </source>
</evidence>
<dbReference type="FunFam" id="2.40.128.330:FF:000002">
    <property type="entry name" value="Inner membrane magnesium transporter mrs2"/>
    <property type="match status" value="1"/>
</dbReference>
<feature type="transmembrane region" description="Helical" evidence="14">
    <location>
        <begin position="426"/>
        <end position="444"/>
    </location>
</feature>
<dbReference type="Gene3D" id="2.40.128.330">
    <property type="match status" value="1"/>
</dbReference>
<evidence type="ECO:0000256" key="13">
    <source>
        <dbReference type="ARBA" id="ARBA00046701"/>
    </source>
</evidence>
<organism evidence="15 16">
    <name type="scientific">Fusarium albosuccineum</name>
    <dbReference type="NCBI Taxonomy" id="1237068"/>
    <lineage>
        <taxon>Eukaryota</taxon>
        <taxon>Fungi</taxon>
        <taxon>Dikarya</taxon>
        <taxon>Ascomycota</taxon>
        <taxon>Pezizomycotina</taxon>
        <taxon>Sordariomycetes</taxon>
        <taxon>Hypocreomycetidae</taxon>
        <taxon>Hypocreales</taxon>
        <taxon>Nectriaceae</taxon>
        <taxon>Fusarium</taxon>
        <taxon>Fusarium decemcellulare species complex</taxon>
    </lineage>
</organism>
<proteinExistence type="inferred from homology"/>
<evidence type="ECO:0000256" key="10">
    <source>
        <dbReference type="ARBA" id="ARBA00023128"/>
    </source>
</evidence>
<dbReference type="AlphaFoldDB" id="A0A8H4L782"/>
<comment type="subunit">
    <text evidence="13">Homopentamer. Forms homooligomers. Interacts with MFM1.</text>
</comment>
<protein>
    <recommendedName>
        <fullName evidence="14">Magnesium transporter</fullName>
    </recommendedName>
</protein>
<evidence type="ECO:0000256" key="1">
    <source>
        <dbReference type="ARBA" id="ARBA00004448"/>
    </source>
</evidence>
<dbReference type="CDD" id="cd12823">
    <property type="entry name" value="Mrs2_Mfm1p-like"/>
    <property type="match status" value="1"/>
</dbReference>
<evidence type="ECO:0000256" key="4">
    <source>
        <dbReference type="ARBA" id="ARBA00022692"/>
    </source>
</evidence>
<keyword evidence="6 14" id="KW-0460">Magnesium</keyword>
<evidence type="ECO:0000256" key="3">
    <source>
        <dbReference type="ARBA" id="ARBA00022448"/>
    </source>
</evidence>
<keyword evidence="7" id="KW-0809">Transit peptide</keyword>
<dbReference type="OrthoDB" id="10251508at2759"/>
<evidence type="ECO:0000313" key="15">
    <source>
        <dbReference type="EMBL" id="KAF4463436.1"/>
    </source>
</evidence>
<keyword evidence="11 14" id="KW-0472">Membrane</keyword>
<dbReference type="Pfam" id="PF22099">
    <property type="entry name" value="MRS2-like"/>
    <property type="match status" value="1"/>
</dbReference>
<name>A0A8H4L782_9HYPO</name>
<evidence type="ECO:0000256" key="12">
    <source>
        <dbReference type="ARBA" id="ARBA00046105"/>
    </source>
</evidence>
<dbReference type="InterPro" id="IPR039204">
    <property type="entry name" value="MRS2-like"/>
</dbReference>
<dbReference type="SUPFAM" id="SSF144083">
    <property type="entry name" value="Magnesium transport protein CorA, transmembrane region"/>
    <property type="match status" value="1"/>
</dbReference>
<feature type="transmembrane region" description="Helical" evidence="14">
    <location>
        <begin position="456"/>
        <end position="477"/>
    </location>
</feature>
<keyword evidence="5 14" id="KW-0999">Mitochondrion inner membrane</keyword>
<dbReference type="Gene3D" id="1.20.58.340">
    <property type="entry name" value="Magnesium transport protein CorA, transmembrane region"/>
    <property type="match status" value="2"/>
</dbReference>
<evidence type="ECO:0000256" key="11">
    <source>
        <dbReference type="ARBA" id="ARBA00023136"/>
    </source>
</evidence>
<dbReference type="GO" id="GO:0045016">
    <property type="term" value="P:mitochondrial magnesium ion transmembrane transport"/>
    <property type="evidence" value="ECO:0007669"/>
    <property type="project" value="UniProtKB-ARBA"/>
</dbReference>
<gene>
    <name evidence="15" type="ORF">FALBO_9743</name>
</gene>
<evidence type="ECO:0000256" key="8">
    <source>
        <dbReference type="ARBA" id="ARBA00022989"/>
    </source>
</evidence>
<evidence type="ECO:0000256" key="7">
    <source>
        <dbReference type="ARBA" id="ARBA00022946"/>
    </source>
</evidence>
<evidence type="ECO:0000256" key="6">
    <source>
        <dbReference type="ARBA" id="ARBA00022842"/>
    </source>
</evidence>
<evidence type="ECO:0000256" key="5">
    <source>
        <dbReference type="ARBA" id="ARBA00022792"/>
    </source>
</evidence>
<keyword evidence="8 14" id="KW-1133">Transmembrane helix</keyword>
<keyword evidence="10" id="KW-0496">Mitochondrion</keyword>
<dbReference type="Proteomes" id="UP000554235">
    <property type="component" value="Unassembled WGS sequence"/>
</dbReference>
<comment type="similarity">
    <text evidence="2 14">Belongs to the CorA metal ion transporter (MIT) (TC 1.A.35) family.</text>
</comment>
<dbReference type="GO" id="GO:0005743">
    <property type="term" value="C:mitochondrial inner membrane"/>
    <property type="evidence" value="ECO:0007669"/>
    <property type="project" value="UniProtKB-SubCell"/>
</dbReference>
<reference evidence="15 16" key="1">
    <citation type="submission" date="2020-01" db="EMBL/GenBank/DDBJ databases">
        <title>Identification and distribution of gene clusters putatively required for synthesis of sphingolipid metabolism inhibitors in phylogenetically diverse species of the filamentous fungus Fusarium.</title>
        <authorList>
            <person name="Kim H.-S."/>
            <person name="Busman M."/>
            <person name="Brown D.W."/>
            <person name="Divon H."/>
            <person name="Uhlig S."/>
            <person name="Proctor R.H."/>
        </authorList>
    </citation>
    <scope>NUCLEOTIDE SEQUENCE [LARGE SCALE GENOMIC DNA]</scope>
    <source>
        <strain evidence="15 16">NRRL 20459</strain>
    </source>
</reference>
<dbReference type="InterPro" id="IPR045863">
    <property type="entry name" value="CorA_TM1_TM2"/>
</dbReference>
<dbReference type="FunFam" id="1.20.58.340:FF:000005">
    <property type="entry name" value="Inner membrane magnesium transporter MRS2"/>
    <property type="match status" value="1"/>
</dbReference>
<comment type="function">
    <text evidence="12">High-conductance magnesium-selective channel that mediates the influx of magnesium into the mitochondrial matrix. Essential for the splicing of mRNA group II introns in mitochondria by affecting mitochondrial magnesium concentrations, which are critical for group II intron splicing. It also suppresses a variety of mitochondrial intron mutations and its absence may disturb the assembly of mitochondrial membrane complexes.</text>
</comment>
<keyword evidence="4 14" id="KW-0812">Transmembrane</keyword>
<evidence type="ECO:0000313" key="16">
    <source>
        <dbReference type="Proteomes" id="UP000554235"/>
    </source>
</evidence>
<keyword evidence="3 14" id="KW-0813">Transport</keyword>
<evidence type="ECO:0000256" key="9">
    <source>
        <dbReference type="ARBA" id="ARBA00023065"/>
    </source>
</evidence>
<evidence type="ECO:0000256" key="14">
    <source>
        <dbReference type="RuleBase" id="RU366042"/>
    </source>
</evidence>
<accession>A0A8H4L782</accession>
<sequence length="537" mass="61268">MQSTLRLPVPSRNLLRFLRSQSKRAFFSPVYGQDVIAAPAPCRRARPSNPSTTRRQARALATTCERRTATLEASFIHLEPLVRRLRTRDPQSTFKNNFSTSRNARSWFKWRNSSSGCTPTWHERLWGIAGRKGDKSLKPDDLPSHDEYGDNSSIFNSRRTLAAKAASEPRLRCTEVDEYGNVILVDGEFKKTELIAKYGLLPRDLRKIDSSNLPHILIRPSAILLNLLHLKVLIKHDRVLLFDIYGSKTSYPQSAFMYDLQGKLQQKNTQGSGSLPYEFRALEAVLTSVTSELEADFEAVREPVMHILSELEDDIDRQKLRMLLILSKRVSTFEQKAKLVRDAIDDLLEADDDLAAMYLTEKAHDLFRGMDDHTEVEMLLESYHKLTDEIVQEAGNLVSGIRNTEDIVRAILDANRNALMLLELKFSVGTLGLAMGTFIAGLYGMNLENFIEETNWGFGGVTGISVVFSLIVCWYGLTKLRRVQRIRMMDGERPRIPRGQVSFPDDRTALGLLDNRNREMLRRINMQKAMSAKKRWF</sequence>
<keyword evidence="16" id="KW-1185">Reference proteome</keyword>
<dbReference type="GO" id="GO:0015095">
    <property type="term" value="F:magnesium ion transmembrane transporter activity"/>
    <property type="evidence" value="ECO:0007669"/>
    <property type="project" value="TreeGrafter"/>
</dbReference>
<dbReference type="EMBL" id="JAADYS010001355">
    <property type="protein sequence ID" value="KAF4463436.1"/>
    <property type="molecule type" value="Genomic_DNA"/>
</dbReference>
<keyword evidence="9 14" id="KW-0406">Ion transport</keyword>
<comment type="caution">
    <text evidence="15">The sequence shown here is derived from an EMBL/GenBank/DDBJ whole genome shotgun (WGS) entry which is preliminary data.</text>
</comment>
<comment type="subcellular location">
    <subcellularLocation>
        <location evidence="1 14">Mitochondrion inner membrane</location>
        <topology evidence="1 14">Multi-pass membrane protein</topology>
    </subcellularLocation>
</comment>
<dbReference type="PANTHER" id="PTHR13890">
    <property type="entry name" value="RNA SPLICING PROTEIN MRS2, MITOCHONDRIAL"/>
    <property type="match status" value="1"/>
</dbReference>